<dbReference type="EMBL" id="FQWH01000010">
    <property type="protein sequence ID" value="SHH39810.1"/>
    <property type="molecule type" value="Genomic_DNA"/>
</dbReference>
<dbReference type="AlphaFoldDB" id="A0A1M5SMY5"/>
<sequence length="99" mass="11846">MIEIVENYENYINSLPELIGKSYYKAEFFIQKLGLKHATYYRKLKSNSFTHQEVKLITTLLFPEDILMQELKKSEEDIKAGRTITFEDFKQKLKTKYKI</sequence>
<dbReference type="RefSeq" id="WP_073410467.1">
    <property type="nucleotide sequence ID" value="NZ_CP158862.1"/>
</dbReference>
<evidence type="ECO:0000313" key="2">
    <source>
        <dbReference type="Proteomes" id="UP000184112"/>
    </source>
</evidence>
<accession>A0A1M5SMY5</accession>
<dbReference type="Proteomes" id="UP000184112">
    <property type="component" value="Unassembled WGS sequence"/>
</dbReference>
<organism evidence="1 2">
    <name type="scientific">Flavobacterium johnsoniae</name>
    <name type="common">Cytophaga johnsonae</name>
    <dbReference type="NCBI Taxonomy" id="986"/>
    <lineage>
        <taxon>Bacteria</taxon>
        <taxon>Pseudomonadati</taxon>
        <taxon>Bacteroidota</taxon>
        <taxon>Flavobacteriia</taxon>
        <taxon>Flavobacteriales</taxon>
        <taxon>Flavobacteriaceae</taxon>
        <taxon>Flavobacterium</taxon>
    </lineage>
</organism>
<reference evidence="1 2" key="1">
    <citation type="submission" date="2016-11" db="EMBL/GenBank/DDBJ databases">
        <authorList>
            <person name="Jaros S."/>
            <person name="Januszkiewicz K."/>
            <person name="Wedrychowicz H."/>
        </authorList>
    </citation>
    <scope>NUCLEOTIDE SEQUENCE [LARGE SCALE GENOMIC DNA]</scope>
    <source>
        <strain evidence="1 2">DSM 6792</strain>
    </source>
</reference>
<gene>
    <name evidence="1" type="ORF">SAMN05444388_11060</name>
</gene>
<name>A0A1M5SMY5_FLAJO</name>
<protein>
    <submittedName>
        <fullName evidence="1">Uncharacterized protein</fullName>
    </submittedName>
</protein>
<evidence type="ECO:0000313" key="1">
    <source>
        <dbReference type="EMBL" id="SHH39810.1"/>
    </source>
</evidence>
<proteinExistence type="predicted"/>